<evidence type="ECO:0000313" key="1">
    <source>
        <dbReference type="EMBL" id="GJC90569.1"/>
    </source>
</evidence>
<gene>
    <name evidence="1" type="ORF">ColLi_13407</name>
</gene>
<dbReference type="SUPFAM" id="SSF53167">
    <property type="entry name" value="Purine and uridine phosphorylases"/>
    <property type="match status" value="1"/>
</dbReference>
<sequence length="288" mass="31073">MSTLFELTVGYICTDTNALTSCAISLDIVEHLPLQHAQHDNNCYKFGKLGSYNVAMCGTRSNNGCDSTIAAADMMASFPSIKLLILVSSNAGAVPRGVGQVHVGDVVVAQKLVKTNRDGDLEEMDLPQASALLATIGMNTAQQCLLDDDIAALTAKNKRWGGRCRRPAGDDVDKLDKIFAPRRQDEPASLIHRHGLVISNTIYPEDAGFRDSIAGPGKFESASVVCFDHGQTAGLLYQKNVDVVSVLGVSNYCDNDAKWYRNLWARYTSMAASACARRIVLGLATESK</sequence>
<dbReference type="GO" id="GO:0009116">
    <property type="term" value="P:nucleoside metabolic process"/>
    <property type="evidence" value="ECO:0007669"/>
    <property type="project" value="InterPro"/>
</dbReference>
<dbReference type="InterPro" id="IPR035994">
    <property type="entry name" value="Nucleoside_phosphorylase_sf"/>
</dbReference>
<name>A0AA37H057_9PEZI</name>
<protein>
    <recommendedName>
        <fullName evidence="3">Nucleoside phosphorylase domain-containing protein</fullName>
    </recommendedName>
</protein>
<dbReference type="GO" id="GO:0003824">
    <property type="term" value="F:catalytic activity"/>
    <property type="evidence" value="ECO:0007669"/>
    <property type="project" value="InterPro"/>
</dbReference>
<organism evidence="1 2">
    <name type="scientific">Colletotrichum liriopes</name>
    <dbReference type="NCBI Taxonomy" id="708192"/>
    <lineage>
        <taxon>Eukaryota</taxon>
        <taxon>Fungi</taxon>
        <taxon>Dikarya</taxon>
        <taxon>Ascomycota</taxon>
        <taxon>Pezizomycotina</taxon>
        <taxon>Sordariomycetes</taxon>
        <taxon>Hypocreomycetidae</taxon>
        <taxon>Glomerellales</taxon>
        <taxon>Glomerellaceae</taxon>
        <taxon>Colletotrichum</taxon>
        <taxon>Colletotrichum spaethianum species complex</taxon>
    </lineage>
</organism>
<comment type="caution">
    <text evidence="1">The sequence shown here is derived from an EMBL/GenBank/DDBJ whole genome shotgun (WGS) entry which is preliminary data.</text>
</comment>
<dbReference type="EMBL" id="BPPX01000056">
    <property type="protein sequence ID" value="GJC90569.1"/>
    <property type="molecule type" value="Genomic_DNA"/>
</dbReference>
<accession>A0AA37H057</accession>
<dbReference type="Gene3D" id="3.40.50.1580">
    <property type="entry name" value="Nucleoside phosphorylase domain"/>
    <property type="match status" value="1"/>
</dbReference>
<proteinExistence type="predicted"/>
<dbReference type="Proteomes" id="UP001055172">
    <property type="component" value="Unassembled WGS sequence"/>
</dbReference>
<keyword evidence="2" id="KW-1185">Reference proteome</keyword>
<dbReference type="AlphaFoldDB" id="A0AA37H057"/>
<reference evidence="1 2" key="1">
    <citation type="submission" date="2021-07" db="EMBL/GenBank/DDBJ databases">
        <title>Genome data of Colletotrichum spaethianum.</title>
        <authorList>
            <person name="Utami Y.D."/>
            <person name="Hiruma K."/>
        </authorList>
    </citation>
    <scope>NUCLEOTIDE SEQUENCE [LARGE SCALE GENOMIC DNA]</scope>
    <source>
        <strain evidence="1 2">MAFF 242679</strain>
    </source>
</reference>
<evidence type="ECO:0008006" key="3">
    <source>
        <dbReference type="Google" id="ProtNLM"/>
    </source>
</evidence>
<evidence type="ECO:0000313" key="2">
    <source>
        <dbReference type="Proteomes" id="UP001055172"/>
    </source>
</evidence>